<organism evidence="2 3">
    <name type="scientific">Agathobacter rectalis</name>
    <dbReference type="NCBI Taxonomy" id="39491"/>
    <lineage>
        <taxon>Bacteria</taxon>
        <taxon>Bacillati</taxon>
        <taxon>Bacillota</taxon>
        <taxon>Clostridia</taxon>
        <taxon>Lachnospirales</taxon>
        <taxon>Lachnospiraceae</taxon>
        <taxon>Agathobacter</taxon>
    </lineage>
</organism>
<dbReference type="EMBL" id="CVRQ01000017">
    <property type="protein sequence ID" value="CRL36549.1"/>
    <property type="molecule type" value="Genomic_DNA"/>
</dbReference>
<sequence>MANKNEIVKLTDGVYQIKYYWLGIANVYAYLIVGSERALLIDTCYSITGIKKYVEQITTLPVDVVNTHGHFDHIGGNAEFETIYLSKADREVAGEHSDYNALRKMIDNYEEKNVLVRYLFKLKKYKKQVENSLHIKSVEYKDLPLCGFFNLGERKVSFIETPGHTPGSICLFDEKSKYFFVGDMACEEGVLLGFDYSTSVAEYRESILKMQQFYKEYEGKAIIPSHHQMPAKSDIFERYISLCNDILSGKLTGKYEDQGLCDGKVVKGYKLQMVYRKIK</sequence>
<dbReference type="InterPro" id="IPR001279">
    <property type="entry name" value="Metallo-B-lactamas"/>
</dbReference>
<keyword evidence="3" id="KW-1185">Reference proteome</keyword>
<dbReference type="PANTHER" id="PTHR42951">
    <property type="entry name" value="METALLO-BETA-LACTAMASE DOMAIN-CONTAINING"/>
    <property type="match status" value="1"/>
</dbReference>
<dbReference type="SUPFAM" id="SSF56281">
    <property type="entry name" value="Metallo-hydrolase/oxidoreductase"/>
    <property type="match status" value="1"/>
</dbReference>
<evidence type="ECO:0000313" key="3">
    <source>
        <dbReference type="Proteomes" id="UP000049472"/>
    </source>
</evidence>
<dbReference type="SMART" id="SM00849">
    <property type="entry name" value="Lactamase_B"/>
    <property type="match status" value="1"/>
</dbReference>
<evidence type="ECO:0000313" key="2">
    <source>
        <dbReference type="EMBL" id="CRL36549.1"/>
    </source>
</evidence>
<dbReference type="InterPro" id="IPR036866">
    <property type="entry name" value="RibonucZ/Hydroxyglut_hydro"/>
</dbReference>
<dbReference type="Gene3D" id="3.60.15.10">
    <property type="entry name" value="Ribonuclease Z/Hydroxyacylglutathione hydrolase-like"/>
    <property type="match status" value="1"/>
</dbReference>
<name>A0A0M6WJS0_9FIRM</name>
<dbReference type="Pfam" id="PF00753">
    <property type="entry name" value="Lactamase_B"/>
    <property type="match status" value="1"/>
</dbReference>
<accession>A0A0M6WJS0</accession>
<evidence type="ECO:0000259" key="1">
    <source>
        <dbReference type="SMART" id="SM00849"/>
    </source>
</evidence>
<dbReference type="AlphaFoldDB" id="A0A0M6WJS0"/>
<dbReference type="InterPro" id="IPR050855">
    <property type="entry name" value="NDM-1-like"/>
</dbReference>
<reference evidence="3" key="1">
    <citation type="submission" date="2015-05" db="EMBL/GenBank/DDBJ databases">
        <authorList>
            <consortium name="Pathogen Informatics"/>
        </authorList>
    </citation>
    <scope>NUCLEOTIDE SEQUENCE [LARGE SCALE GENOMIC DNA]</scope>
    <source>
        <strain evidence="3">T1-815</strain>
    </source>
</reference>
<dbReference type="Proteomes" id="UP000049472">
    <property type="component" value="Unassembled WGS sequence"/>
</dbReference>
<proteinExistence type="predicted"/>
<dbReference type="RefSeq" id="WP_055061631.1">
    <property type="nucleotide sequence ID" value="NZ_CVRQ01000017.1"/>
</dbReference>
<gene>
    <name evidence="2" type="ORF">T1815_13661</name>
</gene>
<feature type="domain" description="Metallo-beta-lactamase" evidence="1">
    <location>
        <begin position="26"/>
        <end position="226"/>
    </location>
</feature>
<protein>
    <recommendedName>
        <fullName evidence="1">Metallo-beta-lactamase domain-containing protein</fullName>
    </recommendedName>
</protein>